<evidence type="ECO:0000313" key="1">
    <source>
        <dbReference type="EMBL" id="CAI6359988.1"/>
    </source>
</evidence>
<proteinExistence type="predicted"/>
<comment type="caution">
    <text evidence="1">The sequence shown here is derived from an EMBL/GenBank/DDBJ whole genome shotgun (WGS) entry which is preliminary data.</text>
</comment>
<dbReference type="PANTHER" id="PTHR37162:SF1">
    <property type="entry name" value="BED-TYPE DOMAIN-CONTAINING PROTEIN"/>
    <property type="match status" value="1"/>
</dbReference>
<gene>
    <name evidence="1" type="ORF">MEUPH1_LOCUS15337</name>
</gene>
<dbReference type="AlphaFoldDB" id="A0AAV0WVY6"/>
<organism evidence="1 2">
    <name type="scientific">Macrosiphum euphorbiae</name>
    <name type="common">potato aphid</name>
    <dbReference type="NCBI Taxonomy" id="13131"/>
    <lineage>
        <taxon>Eukaryota</taxon>
        <taxon>Metazoa</taxon>
        <taxon>Ecdysozoa</taxon>
        <taxon>Arthropoda</taxon>
        <taxon>Hexapoda</taxon>
        <taxon>Insecta</taxon>
        <taxon>Pterygota</taxon>
        <taxon>Neoptera</taxon>
        <taxon>Paraneoptera</taxon>
        <taxon>Hemiptera</taxon>
        <taxon>Sternorrhyncha</taxon>
        <taxon>Aphidomorpha</taxon>
        <taxon>Aphidoidea</taxon>
        <taxon>Aphididae</taxon>
        <taxon>Macrosiphini</taxon>
        <taxon>Macrosiphum</taxon>
    </lineage>
</organism>
<dbReference type="EMBL" id="CARXXK010000002">
    <property type="protein sequence ID" value="CAI6359988.1"/>
    <property type="molecule type" value="Genomic_DNA"/>
</dbReference>
<name>A0AAV0WVY6_9HEMI</name>
<accession>A0AAV0WVY6</accession>
<keyword evidence="2" id="KW-1185">Reference proteome</keyword>
<dbReference type="PANTHER" id="PTHR37162">
    <property type="entry name" value="HAT FAMILY DIMERISATION DOMAINCONTAINING PROTEIN-RELATED"/>
    <property type="match status" value="1"/>
</dbReference>
<protein>
    <submittedName>
        <fullName evidence="1">Uncharacterized protein</fullName>
    </submittedName>
</protein>
<dbReference type="Proteomes" id="UP001160148">
    <property type="component" value="Unassembled WGS sequence"/>
</dbReference>
<reference evidence="1 2" key="1">
    <citation type="submission" date="2023-01" db="EMBL/GenBank/DDBJ databases">
        <authorList>
            <person name="Whitehead M."/>
        </authorList>
    </citation>
    <scope>NUCLEOTIDE SEQUENCE [LARGE SCALE GENOMIC DNA]</scope>
</reference>
<evidence type="ECO:0000313" key="2">
    <source>
        <dbReference type="Proteomes" id="UP001160148"/>
    </source>
</evidence>
<sequence length="179" mass="20164">MCTLVRYVSPINGLVRTELLELMSLDATDCSAEKIYNAFKNCLTVKDIPLANIIGLASVGANVMVGKNNSFFSHLKCDVPSVILMQCLCHSSALIPGKACEKLPREPEELIRNIATYCSGSAKRYAQLCELRDYFHVERKKILKLASTRLSIHQCVSRVLDCWAVLLHFLELLLWKINY</sequence>